<dbReference type="AlphaFoldDB" id="A0A1M4XE56"/>
<dbReference type="InterPro" id="IPR014162">
    <property type="entry name" value="CpoB_C"/>
</dbReference>
<comment type="function">
    <text evidence="2">Mediates coordination of peptidoglycan synthesis and outer membrane constriction during cell division.</text>
</comment>
<dbReference type="NCBIfam" id="TIGR02795">
    <property type="entry name" value="tol_pal_ybgF"/>
    <property type="match status" value="1"/>
</dbReference>
<feature type="region of interest" description="Disordered" evidence="4">
    <location>
        <begin position="95"/>
        <end position="127"/>
    </location>
</feature>
<dbReference type="SUPFAM" id="SSF48452">
    <property type="entry name" value="TPR-like"/>
    <property type="match status" value="1"/>
</dbReference>
<feature type="domain" description="Outer membrane lipoprotein BamD-like" evidence="5">
    <location>
        <begin position="130"/>
        <end position="219"/>
    </location>
</feature>
<dbReference type="EMBL" id="FQUJ01000005">
    <property type="protein sequence ID" value="SHE91909.1"/>
    <property type="molecule type" value="Genomic_DNA"/>
</dbReference>
<feature type="domain" description="YbgF trimerisation" evidence="6">
    <location>
        <begin position="46"/>
        <end position="102"/>
    </location>
</feature>
<comment type="similarity">
    <text evidence="2">Belongs to the CpoB family.</text>
</comment>
<keyword evidence="2" id="KW-0574">Periplasm</keyword>
<dbReference type="InterPro" id="IPR039565">
    <property type="entry name" value="BamD-like"/>
</dbReference>
<reference evidence="7 8" key="1">
    <citation type="submission" date="2016-11" db="EMBL/GenBank/DDBJ databases">
        <authorList>
            <person name="Jaros S."/>
            <person name="Januszkiewicz K."/>
            <person name="Wedrychowicz H."/>
        </authorList>
    </citation>
    <scope>NUCLEOTIDE SEQUENCE [LARGE SCALE GENOMIC DNA]</scope>
    <source>
        <strain evidence="7 8">DSM 19980</strain>
    </source>
</reference>
<keyword evidence="3" id="KW-0802">TPR repeat</keyword>
<dbReference type="Pfam" id="PF16331">
    <property type="entry name" value="TolA_bind_tri"/>
    <property type="match status" value="1"/>
</dbReference>
<comment type="subcellular location">
    <subcellularLocation>
        <location evidence="2">Periplasm</location>
    </subcellularLocation>
</comment>
<evidence type="ECO:0000259" key="6">
    <source>
        <dbReference type="Pfam" id="PF16331"/>
    </source>
</evidence>
<evidence type="ECO:0000256" key="2">
    <source>
        <dbReference type="HAMAP-Rule" id="MF_02066"/>
    </source>
</evidence>
<dbReference type="InterPro" id="IPR011990">
    <property type="entry name" value="TPR-like_helical_dom_sf"/>
</dbReference>
<dbReference type="SMART" id="SM00028">
    <property type="entry name" value="TPR"/>
    <property type="match status" value="2"/>
</dbReference>
<feature type="compositionally biased region" description="Low complexity" evidence="4">
    <location>
        <begin position="97"/>
        <end position="111"/>
    </location>
</feature>
<dbReference type="GO" id="GO:0070206">
    <property type="term" value="P:protein trimerization"/>
    <property type="evidence" value="ECO:0007669"/>
    <property type="project" value="InterPro"/>
</dbReference>
<feature type="repeat" description="TPR" evidence="3">
    <location>
        <begin position="167"/>
        <end position="200"/>
    </location>
</feature>
<protein>
    <recommendedName>
        <fullName evidence="2">Cell division coordinator CpoB</fullName>
    </recommendedName>
</protein>
<dbReference type="GO" id="GO:0043093">
    <property type="term" value="P:FtsZ-dependent cytokinesis"/>
    <property type="evidence" value="ECO:0007669"/>
    <property type="project" value="UniProtKB-UniRule"/>
</dbReference>
<keyword evidence="1 2" id="KW-0732">Signal</keyword>
<dbReference type="STRING" id="1121942.SAMN02745148_01432"/>
<dbReference type="Gene3D" id="1.25.40.10">
    <property type="entry name" value="Tetratricopeptide repeat domain"/>
    <property type="match status" value="1"/>
</dbReference>
<dbReference type="Gene3D" id="1.20.5.110">
    <property type="match status" value="1"/>
</dbReference>
<keyword evidence="2" id="KW-0132">Cell division</keyword>
<sequence precursor="true">MKHGLIRLCGAGALLLPLSVGAAPTVKDLSTGSNNFYQNTQARESSAGANLRILNQLQENERQLQELRGQIEELRYQLDQQKQLSQERYLDLEQRVSQSGQPASGGAQAAQDDVDAEAANSVATSGRQDGQQAYQAAFQKVQSRDFDAAIEAFEAFVGDYPDSPLRANAHYWLGELYSSRSELEPAAQAFNNVIENHPESNKVPDALYKLGLLKARQGQPDASKQLLTRVRQEYPQSNAADMAADFLNQSGL</sequence>
<proteinExistence type="inferred from homology"/>
<dbReference type="Proteomes" id="UP000184346">
    <property type="component" value="Unassembled WGS sequence"/>
</dbReference>
<feature type="coiled-coil region" evidence="2">
    <location>
        <begin position="50"/>
        <end position="84"/>
    </location>
</feature>
<name>A0A1M4XE56_9GAMM</name>
<dbReference type="RefSeq" id="WP_072821197.1">
    <property type="nucleotide sequence ID" value="NZ_FQUJ01000005.1"/>
</dbReference>
<evidence type="ECO:0000313" key="7">
    <source>
        <dbReference type="EMBL" id="SHE91909.1"/>
    </source>
</evidence>
<feature type="signal peptide" evidence="2">
    <location>
        <begin position="1"/>
        <end position="22"/>
    </location>
</feature>
<evidence type="ECO:0000256" key="3">
    <source>
        <dbReference type="PROSITE-ProRule" id="PRU00339"/>
    </source>
</evidence>
<gene>
    <name evidence="2" type="primary">cpoB</name>
    <name evidence="7" type="ORF">SAMN02745148_01432</name>
</gene>
<accession>A0A1M4XE56</accession>
<dbReference type="InterPro" id="IPR019734">
    <property type="entry name" value="TPR_rpt"/>
</dbReference>
<feature type="chain" id="PRO_5013415642" description="Cell division coordinator CpoB" evidence="2">
    <location>
        <begin position="23"/>
        <end position="252"/>
    </location>
</feature>
<evidence type="ECO:0000313" key="8">
    <source>
        <dbReference type="Proteomes" id="UP000184346"/>
    </source>
</evidence>
<dbReference type="InterPro" id="IPR034706">
    <property type="entry name" value="CpoB"/>
</dbReference>
<dbReference type="PROSITE" id="PS50005">
    <property type="entry name" value="TPR"/>
    <property type="match status" value="1"/>
</dbReference>
<dbReference type="HAMAP" id="MF_02066">
    <property type="entry name" value="CpoB"/>
    <property type="match status" value="1"/>
</dbReference>
<keyword evidence="2" id="KW-0131">Cell cycle</keyword>
<evidence type="ECO:0000256" key="4">
    <source>
        <dbReference type="SAM" id="MobiDB-lite"/>
    </source>
</evidence>
<organism evidence="7 8">
    <name type="scientific">Modicisalibacter ilicicola DSM 19980</name>
    <dbReference type="NCBI Taxonomy" id="1121942"/>
    <lineage>
        <taxon>Bacteria</taxon>
        <taxon>Pseudomonadati</taxon>
        <taxon>Pseudomonadota</taxon>
        <taxon>Gammaproteobacteria</taxon>
        <taxon>Oceanospirillales</taxon>
        <taxon>Halomonadaceae</taxon>
        <taxon>Modicisalibacter</taxon>
    </lineage>
</organism>
<evidence type="ECO:0000259" key="5">
    <source>
        <dbReference type="Pfam" id="PF13525"/>
    </source>
</evidence>
<keyword evidence="2" id="KW-0175">Coiled coil</keyword>
<dbReference type="GO" id="GO:0030288">
    <property type="term" value="C:outer membrane-bounded periplasmic space"/>
    <property type="evidence" value="ECO:0007669"/>
    <property type="project" value="UniProtKB-UniRule"/>
</dbReference>
<dbReference type="Pfam" id="PF13525">
    <property type="entry name" value="YfiO"/>
    <property type="match status" value="1"/>
</dbReference>
<dbReference type="InterPro" id="IPR032519">
    <property type="entry name" value="YbgF_tri"/>
</dbReference>
<keyword evidence="8" id="KW-1185">Reference proteome</keyword>
<evidence type="ECO:0000256" key="1">
    <source>
        <dbReference type="ARBA" id="ARBA00022729"/>
    </source>
</evidence>
<dbReference type="OrthoDB" id="9768142at2"/>